<dbReference type="InterPro" id="IPR025110">
    <property type="entry name" value="AMP-bd_C"/>
</dbReference>
<protein>
    <recommendedName>
        <fullName evidence="5">3-methylmercaptopropionyl-CoA ligase</fullName>
        <ecNumber evidence="4">6.2.1.44</ecNumber>
    </recommendedName>
</protein>
<evidence type="ECO:0000256" key="3">
    <source>
        <dbReference type="ARBA" id="ARBA00051915"/>
    </source>
</evidence>
<dbReference type="SUPFAM" id="SSF56801">
    <property type="entry name" value="Acetyl-CoA synthetase-like"/>
    <property type="match status" value="1"/>
</dbReference>
<comment type="similarity">
    <text evidence="1">Belongs to the ATP-dependent AMP-binding enzyme family.</text>
</comment>
<evidence type="ECO:0000256" key="1">
    <source>
        <dbReference type="ARBA" id="ARBA00006432"/>
    </source>
</evidence>
<dbReference type="InterPro" id="IPR000873">
    <property type="entry name" value="AMP-dep_synth/lig_dom"/>
</dbReference>
<dbReference type="Pfam" id="PF13193">
    <property type="entry name" value="AMP-binding_C"/>
    <property type="match status" value="1"/>
</dbReference>
<evidence type="ECO:0000256" key="2">
    <source>
        <dbReference type="ARBA" id="ARBA00022598"/>
    </source>
</evidence>
<evidence type="ECO:0000256" key="5">
    <source>
        <dbReference type="ARBA" id="ARBA00067668"/>
    </source>
</evidence>
<dbReference type="InterPro" id="IPR042099">
    <property type="entry name" value="ANL_N_sf"/>
</dbReference>
<evidence type="ECO:0000259" key="6">
    <source>
        <dbReference type="Pfam" id="PF00501"/>
    </source>
</evidence>
<organism evidence="8 9">
    <name type="scientific">Phenylobacterium montanum</name>
    <dbReference type="NCBI Taxonomy" id="2823693"/>
    <lineage>
        <taxon>Bacteria</taxon>
        <taxon>Pseudomonadati</taxon>
        <taxon>Pseudomonadota</taxon>
        <taxon>Alphaproteobacteria</taxon>
        <taxon>Caulobacterales</taxon>
        <taxon>Caulobacteraceae</taxon>
        <taxon>Phenylobacterium</taxon>
    </lineage>
</organism>
<dbReference type="PANTHER" id="PTHR43767:SF1">
    <property type="entry name" value="NONRIBOSOMAL PEPTIDE SYNTHASE PES1 (EUROFUNG)-RELATED"/>
    <property type="match status" value="1"/>
</dbReference>
<dbReference type="EC" id="6.2.1.44" evidence="4"/>
<reference evidence="8" key="1">
    <citation type="submission" date="2021-04" db="EMBL/GenBank/DDBJ databases">
        <title>The complete genome sequence of Caulobacter sp. S6.</title>
        <authorList>
            <person name="Tang Y."/>
            <person name="Ouyang W."/>
            <person name="Liu Q."/>
            <person name="Huang B."/>
            <person name="Guo Z."/>
            <person name="Lei P."/>
        </authorList>
    </citation>
    <scope>NUCLEOTIDE SEQUENCE</scope>
    <source>
        <strain evidence="8">S6</strain>
    </source>
</reference>
<sequence>MVDAAELGSLGDVVRAQARARGEAVAFSFEGRNTSFAEFDRHTNQVANGLTALGVGNGDRIAYLGKNTDRYFEALFGAAKAGAIMAPINWRLAPPEVRYIVGDAAAKVLFVGPEFIDQARELLPELSTVRHVIAVEGGAPDWPDFQTWRDSQPDADPAVRVDYEDIAIQLYTSGTTGHPKGAMLSHRALLKPRAAQLAADTAWNRWSADDVSLVAMPVFHIGGTGWGIMGLYNGAKGVIAREFDPMRVLDFIENDRISKMFMVPAAMQIVVRQPRAREVDFSCLKYLLYGASPIPLDLLKECMEVFGCGFVQMYGMTETTGTIVALPPEDHDPKGNPRMRSAGKPLPGVEIAILSEDGRRLGPHEVGEIATRSAANMSGYWNLPDATARTIDSEGWLRTGDAGYLDEDGYVYIHDRVKDMIISGGENVYPAEVENAIFGHPAVADVAVIGVPDERWGEAVKAVVVRKPGADPSPTEIIAWARERIAGYKAPKSIDFIDALPRNPSGKILRRELREPYWAGIERRVN</sequence>
<evidence type="ECO:0000259" key="7">
    <source>
        <dbReference type="Pfam" id="PF13193"/>
    </source>
</evidence>
<dbReference type="CDD" id="cd17631">
    <property type="entry name" value="FACL_FadD13-like"/>
    <property type="match status" value="1"/>
</dbReference>
<gene>
    <name evidence="8" type="ORF">KCG34_11905</name>
</gene>
<evidence type="ECO:0000256" key="4">
    <source>
        <dbReference type="ARBA" id="ARBA00066616"/>
    </source>
</evidence>
<dbReference type="Proteomes" id="UP000676409">
    <property type="component" value="Chromosome"/>
</dbReference>
<feature type="domain" description="AMP-binding enzyme C-terminal" evidence="7">
    <location>
        <begin position="432"/>
        <end position="507"/>
    </location>
</feature>
<accession>A0A975IXD1</accession>
<dbReference type="FunFam" id="3.30.300.30:FF:000008">
    <property type="entry name" value="2,3-dihydroxybenzoate-AMP ligase"/>
    <property type="match status" value="1"/>
</dbReference>
<name>A0A975IXD1_9CAUL</name>
<dbReference type="AlphaFoldDB" id="A0A975IXD1"/>
<dbReference type="RefSeq" id="WP_211940560.1">
    <property type="nucleotide sequence ID" value="NZ_CP073078.1"/>
</dbReference>
<dbReference type="Gene3D" id="3.40.50.12780">
    <property type="entry name" value="N-terminal domain of ligase-like"/>
    <property type="match status" value="1"/>
</dbReference>
<dbReference type="GO" id="GO:0016878">
    <property type="term" value="F:acid-thiol ligase activity"/>
    <property type="evidence" value="ECO:0007669"/>
    <property type="project" value="UniProtKB-ARBA"/>
</dbReference>
<dbReference type="Pfam" id="PF00501">
    <property type="entry name" value="AMP-binding"/>
    <property type="match status" value="1"/>
</dbReference>
<evidence type="ECO:0000313" key="9">
    <source>
        <dbReference type="Proteomes" id="UP000676409"/>
    </source>
</evidence>
<dbReference type="KEGG" id="caul:KCG34_11905"/>
<keyword evidence="9" id="KW-1185">Reference proteome</keyword>
<dbReference type="EMBL" id="CP073078">
    <property type="protein sequence ID" value="QUD90509.1"/>
    <property type="molecule type" value="Genomic_DNA"/>
</dbReference>
<proteinExistence type="inferred from homology"/>
<dbReference type="PANTHER" id="PTHR43767">
    <property type="entry name" value="LONG-CHAIN-FATTY-ACID--COA LIGASE"/>
    <property type="match status" value="1"/>
</dbReference>
<keyword evidence="2 8" id="KW-0436">Ligase</keyword>
<evidence type="ECO:0000313" key="8">
    <source>
        <dbReference type="EMBL" id="QUD90509.1"/>
    </source>
</evidence>
<comment type="catalytic activity">
    <reaction evidence="3">
        <text>3-(methylsulfanyl)propanoate + ATP + CoA = 3-(methylsulfanyl)propanoyl-CoA + AMP + diphosphate</text>
        <dbReference type="Rhea" id="RHEA:43052"/>
        <dbReference type="ChEBI" id="CHEBI:30616"/>
        <dbReference type="ChEBI" id="CHEBI:33019"/>
        <dbReference type="ChEBI" id="CHEBI:49016"/>
        <dbReference type="ChEBI" id="CHEBI:57287"/>
        <dbReference type="ChEBI" id="CHEBI:82815"/>
        <dbReference type="ChEBI" id="CHEBI:456215"/>
        <dbReference type="EC" id="6.2.1.44"/>
    </reaction>
    <physiologicalReaction direction="left-to-right" evidence="3">
        <dbReference type="Rhea" id="RHEA:43053"/>
    </physiologicalReaction>
</comment>
<dbReference type="InterPro" id="IPR050237">
    <property type="entry name" value="ATP-dep_AMP-bd_enzyme"/>
</dbReference>
<feature type="domain" description="AMP-dependent synthetase/ligase" evidence="6">
    <location>
        <begin position="15"/>
        <end position="381"/>
    </location>
</feature>
<dbReference type="NCBIfam" id="NF004837">
    <property type="entry name" value="PRK06187.1"/>
    <property type="match status" value="1"/>
</dbReference>
<dbReference type="InterPro" id="IPR045851">
    <property type="entry name" value="AMP-bd_C_sf"/>
</dbReference>
<dbReference type="Gene3D" id="3.30.300.30">
    <property type="match status" value="1"/>
</dbReference>